<protein>
    <submittedName>
        <fullName evidence="2">Type II secretion system protein</fullName>
    </submittedName>
</protein>
<dbReference type="SUPFAM" id="SSF54523">
    <property type="entry name" value="Pili subunits"/>
    <property type="match status" value="1"/>
</dbReference>
<dbReference type="RefSeq" id="WP_295697980.1">
    <property type="nucleotide sequence ID" value="NZ_CP145316.1"/>
</dbReference>
<evidence type="ECO:0000313" key="2">
    <source>
        <dbReference type="EMBL" id="XAM18940.1"/>
    </source>
</evidence>
<keyword evidence="3" id="KW-1185">Reference proteome</keyword>
<feature type="transmembrane region" description="Helical" evidence="1">
    <location>
        <begin position="12"/>
        <end position="33"/>
    </location>
</feature>
<reference evidence="2 3" key="1">
    <citation type="submission" date="2024-02" db="EMBL/GenBank/DDBJ databases">
        <title>Genome and pathogenicity analysis of Helicobacter mastomyrinus isolated from mice.</title>
        <authorList>
            <person name="Zhu L."/>
        </authorList>
    </citation>
    <scope>NUCLEOTIDE SEQUENCE [LARGE SCALE GENOMIC DNA]</scope>
    <source>
        <strain evidence="2 3">Hm-17</strain>
    </source>
</reference>
<proteinExistence type="predicted"/>
<organism evidence="2 3">
    <name type="scientific">Helicobacter mastomyrinus</name>
    <dbReference type="NCBI Taxonomy" id="287948"/>
    <lineage>
        <taxon>Bacteria</taxon>
        <taxon>Pseudomonadati</taxon>
        <taxon>Campylobacterota</taxon>
        <taxon>Epsilonproteobacteria</taxon>
        <taxon>Campylobacterales</taxon>
        <taxon>Helicobacteraceae</taxon>
        <taxon>Helicobacter</taxon>
    </lineage>
</organism>
<keyword evidence="1" id="KW-1133">Transmembrane helix</keyword>
<sequence length="141" mass="15839">MRYSKRAAFSAFELLCIIVIIAIMASVGIRYLGYITSKQCLLHLKARLTHTQNALSAYYTDTFIRAESIDITYPQRILSYLSQTNTPQCGFNIQSHQIIATIGTQSLAFSLEPPTLEVNPKISCNLSTPLCKDFSDRILDK</sequence>
<name>A0ABZ3F9Q2_9HELI</name>
<evidence type="ECO:0000256" key="1">
    <source>
        <dbReference type="SAM" id="Phobius"/>
    </source>
</evidence>
<evidence type="ECO:0000313" key="3">
    <source>
        <dbReference type="Proteomes" id="UP001434737"/>
    </source>
</evidence>
<keyword evidence="1" id="KW-0472">Membrane</keyword>
<gene>
    <name evidence="2" type="ORF">V3I05_04485</name>
</gene>
<accession>A0ABZ3F9Q2</accession>
<keyword evidence="1" id="KW-0812">Transmembrane</keyword>
<dbReference type="EMBL" id="CP145316">
    <property type="protein sequence ID" value="XAM18940.1"/>
    <property type="molecule type" value="Genomic_DNA"/>
</dbReference>
<dbReference type="InterPro" id="IPR045584">
    <property type="entry name" value="Pilin-like"/>
</dbReference>
<dbReference type="Proteomes" id="UP001434737">
    <property type="component" value="Chromosome"/>
</dbReference>